<dbReference type="STRING" id="1423774.FD31_GL001522"/>
<evidence type="ECO:0000313" key="3">
    <source>
        <dbReference type="Proteomes" id="UP000051302"/>
    </source>
</evidence>
<dbReference type="InterPro" id="IPR037401">
    <property type="entry name" value="SnoaL-like"/>
</dbReference>
<evidence type="ECO:0000259" key="1">
    <source>
        <dbReference type="Pfam" id="PF12680"/>
    </source>
</evidence>
<reference evidence="2 3" key="1">
    <citation type="journal article" date="2015" name="Genome Announc.">
        <title>Expanding the biotechnology potential of lactobacilli through comparative genomics of 213 strains and associated genera.</title>
        <authorList>
            <person name="Sun Z."/>
            <person name="Harris H.M."/>
            <person name="McCann A."/>
            <person name="Guo C."/>
            <person name="Argimon S."/>
            <person name="Zhang W."/>
            <person name="Yang X."/>
            <person name="Jeffery I.B."/>
            <person name="Cooney J.C."/>
            <person name="Kagawa T.F."/>
            <person name="Liu W."/>
            <person name="Song Y."/>
            <person name="Salvetti E."/>
            <person name="Wrobel A."/>
            <person name="Rasinkangas P."/>
            <person name="Parkhill J."/>
            <person name="Rea M.C."/>
            <person name="O'Sullivan O."/>
            <person name="Ritari J."/>
            <person name="Douillard F.P."/>
            <person name="Paul Ross R."/>
            <person name="Yang R."/>
            <person name="Briner A.E."/>
            <person name="Felis G.E."/>
            <person name="de Vos W.M."/>
            <person name="Barrangou R."/>
            <person name="Klaenhammer T.R."/>
            <person name="Caufield P.W."/>
            <person name="Cui Y."/>
            <person name="Zhang H."/>
            <person name="O'Toole P.W."/>
        </authorList>
    </citation>
    <scope>NUCLEOTIDE SEQUENCE [LARGE SCALE GENOMIC DNA]</scope>
    <source>
        <strain evidence="2 3">DSM 16982</strain>
    </source>
</reference>
<keyword evidence="3" id="KW-1185">Reference proteome</keyword>
<sequence>MVDVDLNKATIQKYFKLSDYASGDMNSLKAIIDLFSDSAHITSGMNETAVNKDEIADFFRNFFGRNKQLKHLFEIRDVAEDYKTEWVVAGLKSDGTLFSLHGFDYYQFDEAGKITTLKVVISQ</sequence>
<gene>
    <name evidence="2" type="ORF">FD31_GL001522</name>
</gene>
<protein>
    <recommendedName>
        <fullName evidence="1">SnoaL-like domain-containing protein</fullName>
    </recommendedName>
</protein>
<dbReference type="RefSeq" id="WP_057891077.1">
    <property type="nucleotide sequence ID" value="NZ_AZFV01000003.1"/>
</dbReference>
<dbReference type="InterPro" id="IPR032710">
    <property type="entry name" value="NTF2-like_dom_sf"/>
</dbReference>
<comment type="caution">
    <text evidence="2">The sequence shown here is derived from an EMBL/GenBank/DDBJ whole genome shotgun (WGS) entry which is preliminary data.</text>
</comment>
<proteinExistence type="predicted"/>
<accession>A0A0R1WKH1</accession>
<dbReference type="AlphaFoldDB" id="A0A0R1WKH1"/>
<evidence type="ECO:0000313" key="2">
    <source>
        <dbReference type="EMBL" id="KRM18193.1"/>
    </source>
</evidence>
<dbReference type="Gene3D" id="3.10.450.50">
    <property type="match status" value="1"/>
</dbReference>
<organism evidence="2 3">
    <name type="scientific">Companilactobacillus nantensis DSM 16982</name>
    <dbReference type="NCBI Taxonomy" id="1423774"/>
    <lineage>
        <taxon>Bacteria</taxon>
        <taxon>Bacillati</taxon>
        <taxon>Bacillota</taxon>
        <taxon>Bacilli</taxon>
        <taxon>Lactobacillales</taxon>
        <taxon>Lactobacillaceae</taxon>
        <taxon>Companilactobacillus</taxon>
    </lineage>
</organism>
<dbReference type="EMBL" id="AZFV01000003">
    <property type="protein sequence ID" value="KRM18193.1"/>
    <property type="molecule type" value="Genomic_DNA"/>
</dbReference>
<name>A0A0R1WKH1_9LACO</name>
<dbReference type="PATRIC" id="fig|1423774.3.peg.1576"/>
<dbReference type="SUPFAM" id="SSF54427">
    <property type="entry name" value="NTF2-like"/>
    <property type="match status" value="1"/>
</dbReference>
<dbReference type="Proteomes" id="UP000051302">
    <property type="component" value="Unassembled WGS sequence"/>
</dbReference>
<feature type="domain" description="SnoaL-like" evidence="1">
    <location>
        <begin position="21"/>
        <end position="115"/>
    </location>
</feature>
<dbReference type="Pfam" id="PF12680">
    <property type="entry name" value="SnoaL_2"/>
    <property type="match status" value="1"/>
</dbReference>